<comment type="caution">
    <text evidence="2">The sequence shown here is derived from an EMBL/GenBank/DDBJ whole genome shotgun (WGS) entry which is preliminary data.</text>
</comment>
<gene>
    <name evidence="2" type="ORF">ILUMI_04571</name>
</gene>
<dbReference type="GO" id="GO:0060271">
    <property type="term" value="P:cilium assembly"/>
    <property type="evidence" value="ECO:0007669"/>
    <property type="project" value="TreeGrafter"/>
</dbReference>
<keyword evidence="3" id="KW-1185">Reference proteome</keyword>
<proteinExistence type="predicted"/>
<evidence type="ECO:0000313" key="2">
    <source>
        <dbReference type="EMBL" id="KAF2901614.1"/>
    </source>
</evidence>
<evidence type="ECO:0000256" key="1">
    <source>
        <dbReference type="SAM" id="Coils"/>
    </source>
</evidence>
<dbReference type="GO" id="GO:0005814">
    <property type="term" value="C:centriole"/>
    <property type="evidence" value="ECO:0007669"/>
    <property type="project" value="TreeGrafter"/>
</dbReference>
<feature type="coiled-coil region" evidence="1">
    <location>
        <begin position="404"/>
        <end position="431"/>
    </location>
</feature>
<accession>A0A8K0D9F3</accession>
<evidence type="ECO:0000313" key="3">
    <source>
        <dbReference type="Proteomes" id="UP000801492"/>
    </source>
</evidence>
<dbReference type="EMBL" id="VTPC01001537">
    <property type="protein sequence ID" value="KAF2901614.1"/>
    <property type="molecule type" value="Genomic_DNA"/>
</dbReference>
<feature type="coiled-coil region" evidence="1">
    <location>
        <begin position="70"/>
        <end position="236"/>
    </location>
</feature>
<dbReference type="PANTHER" id="PTHR35970">
    <property type="entry name" value="SODIUM CHANNEL AND CLATHRIN LINKER 1"/>
    <property type="match status" value="1"/>
</dbReference>
<organism evidence="2 3">
    <name type="scientific">Ignelater luminosus</name>
    <name type="common">Cucubano</name>
    <name type="synonym">Pyrophorus luminosus</name>
    <dbReference type="NCBI Taxonomy" id="2038154"/>
    <lineage>
        <taxon>Eukaryota</taxon>
        <taxon>Metazoa</taxon>
        <taxon>Ecdysozoa</taxon>
        <taxon>Arthropoda</taxon>
        <taxon>Hexapoda</taxon>
        <taxon>Insecta</taxon>
        <taxon>Pterygota</taxon>
        <taxon>Neoptera</taxon>
        <taxon>Endopterygota</taxon>
        <taxon>Coleoptera</taxon>
        <taxon>Polyphaga</taxon>
        <taxon>Elateriformia</taxon>
        <taxon>Elateroidea</taxon>
        <taxon>Elateridae</taxon>
        <taxon>Agrypninae</taxon>
        <taxon>Pyrophorini</taxon>
        <taxon>Ignelater</taxon>
    </lineage>
</organism>
<protein>
    <recommendedName>
        <fullName evidence="4">Sodium channel and clathrin linker 1</fullName>
    </recommendedName>
</protein>
<dbReference type="AlphaFoldDB" id="A0A8K0D9F3"/>
<reference evidence="2" key="1">
    <citation type="submission" date="2019-08" db="EMBL/GenBank/DDBJ databases">
        <title>The genome of the North American firefly Photinus pyralis.</title>
        <authorList>
            <consortium name="Photinus pyralis genome working group"/>
            <person name="Fallon T.R."/>
            <person name="Sander Lower S.E."/>
            <person name="Weng J.-K."/>
        </authorList>
    </citation>
    <scope>NUCLEOTIDE SEQUENCE</scope>
    <source>
        <strain evidence="2">TRF0915ILg1</strain>
        <tissue evidence="2">Whole body</tissue>
    </source>
</reference>
<evidence type="ECO:0008006" key="4">
    <source>
        <dbReference type="Google" id="ProtNLM"/>
    </source>
</evidence>
<dbReference type="InterPro" id="IPR038911">
    <property type="entry name" value="SCLT1"/>
</dbReference>
<dbReference type="GO" id="GO:0045162">
    <property type="term" value="P:clustering of voltage-gated sodium channels"/>
    <property type="evidence" value="ECO:0007669"/>
    <property type="project" value="InterPro"/>
</dbReference>
<name>A0A8K0D9F3_IGNLU</name>
<feature type="coiled-coil region" evidence="1">
    <location>
        <begin position="280"/>
        <end position="346"/>
    </location>
</feature>
<dbReference type="OrthoDB" id="551053at2759"/>
<dbReference type="PANTHER" id="PTHR35970:SF1">
    <property type="entry name" value="SODIUM CHANNEL AND CLATHRIN LINKER 1"/>
    <property type="match status" value="1"/>
</dbReference>
<dbReference type="Proteomes" id="UP000801492">
    <property type="component" value="Unassembled WGS sequence"/>
</dbReference>
<keyword evidence="1" id="KW-0175">Coiled coil</keyword>
<sequence>MINVNAIMESSTEKHDFLPLIKEYESMIETLTTQVEYYATEQENLRKEISALITENKALGKTINELLSSQTTTQKEIEQQRSENELLENLKKQLGLTIKEKDTVVQLWQNALRNIDHLEEELKLFEGRTHGYFSKTEVLKIKQKYEKQITEIEEHLIQTNLKLNNIKKDSTKNLANKNADLQKALESQEKTSELVRRLENEVMVLQGKLKEIMALKDELQNKLEIKNSLIEELKVKDFEAKAKVTEAVQIVEAAFFEKDAALMREAKAKEEVIKISKTLSEIMEEAAEKIKSETEKIREECDSKIKEVQKVMKKLKEEINVKSIELEKFTRECKLLEEELQRIKKGNICIDESNTSKLFVLEKNLESTFQKLLMCERRNLQLTSEKECVKADLEQMANCYKNDIKTREVEMKVLKHEIKTLKKQLKTSQCSLIQAAGKIDKMNSKVRLVYTELREKLKAKDM</sequence>